<evidence type="ECO:0000256" key="1">
    <source>
        <dbReference type="ARBA" id="ARBA00004613"/>
    </source>
</evidence>
<protein>
    <submittedName>
        <fullName evidence="6">Plant disease resistance response protein</fullName>
    </submittedName>
</protein>
<comment type="subcellular location">
    <subcellularLocation>
        <location evidence="1">Secreted</location>
    </subcellularLocation>
</comment>
<reference evidence="6 7" key="1">
    <citation type="journal article" date="2016" name="Sci. Rep.">
        <title>The genome sequence of the outbreeding globe artichoke constructed de novo incorporating a phase-aware low-pass sequencing strategy of F1 progeny.</title>
        <authorList>
            <person name="Scaglione D."/>
            <person name="Reyes-Chin-Wo S."/>
            <person name="Acquadro A."/>
            <person name="Froenicke L."/>
            <person name="Portis E."/>
            <person name="Beitel C."/>
            <person name="Tirone M."/>
            <person name="Mauro R."/>
            <person name="Lo Monaco A."/>
            <person name="Mauromicale G."/>
            <person name="Faccioli P."/>
            <person name="Cattivelli L."/>
            <person name="Rieseberg L."/>
            <person name="Michelmore R."/>
            <person name="Lanteri S."/>
        </authorList>
    </citation>
    <scope>NUCLEOTIDE SEQUENCE [LARGE SCALE GENOMIC DNA]</scope>
    <source>
        <strain evidence="6">2C</strain>
    </source>
</reference>
<evidence type="ECO:0000256" key="5">
    <source>
        <dbReference type="SAM" id="SignalP"/>
    </source>
</evidence>
<dbReference type="PANTHER" id="PTHR46442">
    <property type="entry name" value="DIRIGENT PROTEIN"/>
    <property type="match status" value="1"/>
</dbReference>
<dbReference type="Pfam" id="PF03018">
    <property type="entry name" value="Dirigent"/>
    <property type="match status" value="5"/>
</dbReference>
<proteinExistence type="inferred from homology"/>
<keyword evidence="5" id="KW-0732">Signal</keyword>
<dbReference type="STRING" id="59895.A0A103XR50"/>
<evidence type="ECO:0000256" key="2">
    <source>
        <dbReference type="ARBA" id="ARBA00010746"/>
    </source>
</evidence>
<dbReference type="Proteomes" id="UP000243975">
    <property type="component" value="Unassembled WGS sequence"/>
</dbReference>
<dbReference type="PANTHER" id="PTHR46442:SF4">
    <property type="entry name" value="DIRIGENT PROTEIN"/>
    <property type="match status" value="1"/>
</dbReference>
<keyword evidence="7" id="KW-1185">Reference proteome</keyword>
<comment type="caution">
    <text evidence="6">The sequence shown here is derived from an EMBL/GenBank/DDBJ whole genome shotgun (WGS) entry which is preliminary data.</text>
</comment>
<comment type="subunit">
    <text evidence="3">Homodimer.</text>
</comment>
<comment type="similarity">
    <text evidence="2">Belongs to the plant dirigent protein family.</text>
</comment>
<dbReference type="Gene3D" id="2.40.480.10">
    <property type="entry name" value="Allene oxide cyclase-like"/>
    <property type="match status" value="5"/>
</dbReference>
<evidence type="ECO:0000256" key="3">
    <source>
        <dbReference type="ARBA" id="ARBA00011738"/>
    </source>
</evidence>
<organism evidence="6 7">
    <name type="scientific">Cynara cardunculus var. scolymus</name>
    <name type="common">Globe artichoke</name>
    <name type="synonym">Cynara scolymus</name>
    <dbReference type="NCBI Taxonomy" id="59895"/>
    <lineage>
        <taxon>Eukaryota</taxon>
        <taxon>Viridiplantae</taxon>
        <taxon>Streptophyta</taxon>
        <taxon>Embryophyta</taxon>
        <taxon>Tracheophyta</taxon>
        <taxon>Spermatophyta</taxon>
        <taxon>Magnoliopsida</taxon>
        <taxon>eudicotyledons</taxon>
        <taxon>Gunneridae</taxon>
        <taxon>Pentapetalae</taxon>
        <taxon>asterids</taxon>
        <taxon>campanulids</taxon>
        <taxon>Asterales</taxon>
        <taxon>Asteraceae</taxon>
        <taxon>Carduoideae</taxon>
        <taxon>Cardueae</taxon>
        <taxon>Carduinae</taxon>
        <taxon>Cynara</taxon>
    </lineage>
</organism>
<dbReference type="InterPro" id="IPR044859">
    <property type="entry name" value="Allene_oxi_cyc_Dirigent"/>
</dbReference>
<dbReference type="GO" id="GO:0005576">
    <property type="term" value="C:extracellular region"/>
    <property type="evidence" value="ECO:0007669"/>
    <property type="project" value="UniProtKB-SubCell"/>
</dbReference>
<dbReference type="GO" id="GO:0009699">
    <property type="term" value="P:phenylpropanoid biosynthetic process"/>
    <property type="evidence" value="ECO:0007669"/>
    <property type="project" value="UniProtKB-ARBA"/>
</dbReference>
<evidence type="ECO:0000256" key="4">
    <source>
        <dbReference type="ARBA" id="ARBA00022525"/>
    </source>
</evidence>
<dbReference type="EMBL" id="LEKV01004392">
    <property type="protein sequence ID" value="KVH95340.1"/>
    <property type="molecule type" value="Genomic_DNA"/>
</dbReference>
<sequence length="808" mass="90706">MGAHTTSTVLVLFFMFLTLSSSDNHEGNSKYYKPCKRLVLYFHDILYNGKNAANATSAIVGAPQWGNLTNLADQSHFGDVVVMDDPITLDNNLHSPPVGRAQGLYLYDVKTVWTAWFAFSFILNTTDYHGNFHLIGVNPSSQKTRDLSVVGGTGDFFMHRGIATLSVDSVEGEVYFRLRVDINIRYNGNNAANATSTIVAAPQWGNLTKLADQNHFGDVVVFDNPITLDNNLHSLPIGRAQGLYLYDNKKILTAWFAFSFILNTTDYHGNFHVIGVDSGTMKIRDLSIVGGTGDFFMHRGIASITTDAVEDEVYFRLRNNKHYKPCKHLLLFFHNILYNGHNAANATSTIVAAPQWGNMTKLADQNHFGDVVVFDDPVTLDNNLHSLPIGRAQGLYLHDNKKILTAWFAFSFVLNTTDYHGNFHVIGVDYGGLKIKDLSIIGGTGDFFMHRDIATIMPDAIEGEVYFRLRLDINMLVLFFMFLTLSSSDNHQGNNKHYKPCKHLLLFFHNILYNGHNAANATSTIVVAPQWGNLTKLADQNHFGDVVVFDDPITLDNNLHSLPIGRAQGLYSYDNKKMLTAWFSFSFILNTTDYHGNFHVIGVNNGMMKIRDLSIVGGTGDFFMHRGIASIMTDLIEDEVYMRLRFDINKYYKPCKRLVLYFHDILYNGKNAANATSAIVGAPQWGNRTNLANQNHFGDVVVFDDPITLDNNLHSPPVGRAQGLYLYDTKKAFTAWFAFSFILNTTDYHGNFHLIGVDATSMKIRDISIIGGTGDFFMHRGIASITADAVEGEVYFRLRVDIKFYECW</sequence>
<gene>
    <name evidence="6" type="ORF">Ccrd_002571</name>
</gene>
<evidence type="ECO:0000313" key="6">
    <source>
        <dbReference type="EMBL" id="KVH95340.1"/>
    </source>
</evidence>
<dbReference type="AlphaFoldDB" id="A0A103XR50"/>
<evidence type="ECO:0000313" key="7">
    <source>
        <dbReference type="Proteomes" id="UP000243975"/>
    </source>
</evidence>
<accession>A0A103XR50</accession>
<keyword evidence="4" id="KW-0964">Secreted</keyword>
<name>A0A103XR50_CYNCS</name>
<dbReference type="Gramene" id="KVH95340">
    <property type="protein sequence ID" value="KVH95340"/>
    <property type="gene ID" value="Ccrd_002571"/>
</dbReference>
<feature type="signal peptide" evidence="5">
    <location>
        <begin position="1"/>
        <end position="22"/>
    </location>
</feature>
<dbReference type="InterPro" id="IPR004265">
    <property type="entry name" value="Dirigent"/>
</dbReference>
<feature type="chain" id="PRO_5007119020" evidence="5">
    <location>
        <begin position="23"/>
        <end position="808"/>
    </location>
</feature>